<sequence>MVLVAALTVLAACSDEVGTESWCKDMRSKPKTEWTTEIAVDYAKHCVLEDGIGSEQWCKDLKDKPKGEWTANEATGFTKHCIF</sequence>
<dbReference type="AlphaFoldDB" id="A0A511QD30"/>
<dbReference type="EMBL" id="BJXJ01000010">
    <property type="protein sequence ID" value="GEM75209.1"/>
    <property type="molecule type" value="Genomic_DNA"/>
</dbReference>
<evidence type="ECO:0000313" key="2">
    <source>
        <dbReference type="Proteomes" id="UP000321922"/>
    </source>
</evidence>
<dbReference type="Pfam" id="PF11216">
    <property type="entry name" value="DUF3012"/>
    <property type="match status" value="2"/>
</dbReference>
<accession>A0A511QD30</accession>
<evidence type="ECO:0000313" key="1">
    <source>
        <dbReference type="EMBL" id="GEM75209.1"/>
    </source>
</evidence>
<keyword evidence="2" id="KW-1185">Reference proteome</keyword>
<evidence type="ECO:0008006" key="3">
    <source>
        <dbReference type="Google" id="ProtNLM"/>
    </source>
</evidence>
<dbReference type="Proteomes" id="UP000321922">
    <property type="component" value="Unassembled WGS sequence"/>
</dbReference>
<comment type="caution">
    <text evidence="1">The sequence shown here is derived from an EMBL/GenBank/DDBJ whole genome shotgun (WGS) entry which is preliminary data.</text>
</comment>
<gene>
    <name evidence="1" type="ORF">VSA01S_13210</name>
</gene>
<organism evidence="1 2">
    <name type="scientific">Vibrio sagamiensis NBRC 104589</name>
    <dbReference type="NCBI Taxonomy" id="1219064"/>
    <lineage>
        <taxon>Bacteria</taxon>
        <taxon>Pseudomonadati</taxon>
        <taxon>Pseudomonadota</taxon>
        <taxon>Gammaproteobacteria</taxon>
        <taxon>Vibrionales</taxon>
        <taxon>Vibrionaceae</taxon>
        <taxon>Vibrio</taxon>
    </lineage>
</organism>
<proteinExistence type="predicted"/>
<name>A0A511QD30_9VIBR</name>
<protein>
    <recommendedName>
        <fullName evidence="3">DUF3012 domain-containing protein</fullName>
    </recommendedName>
</protein>
<reference evidence="1 2" key="1">
    <citation type="submission" date="2019-07" db="EMBL/GenBank/DDBJ databases">
        <title>Whole genome shotgun sequence of Vibrio sagamiensis NBRC 104589.</title>
        <authorList>
            <person name="Hosoyama A."/>
            <person name="Uohara A."/>
            <person name="Ohji S."/>
            <person name="Ichikawa N."/>
        </authorList>
    </citation>
    <scope>NUCLEOTIDE SEQUENCE [LARGE SCALE GENOMIC DNA]</scope>
    <source>
        <strain evidence="1 2">NBRC 104589</strain>
    </source>
</reference>
<dbReference type="InterPro" id="IPR021379">
    <property type="entry name" value="DUF3012"/>
</dbReference>